<proteinExistence type="predicted"/>
<feature type="chain" id="PRO_5032933625" evidence="1">
    <location>
        <begin position="38"/>
        <end position="186"/>
    </location>
</feature>
<gene>
    <name evidence="2" type="ORF">HCN44_002276</name>
</gene>
<keyword evidence="3" id="KW-1185">Reference proteome</keyword>
<organism evidence="2 3">
    <name type="scientific">Aphidius gifuensis</name>
    <name type="common">Parasitoid wasp</name>
    <dbReference type="NCBI Taxonomy" id="684658"/>
    <lineage>
        <taxon>Eukaryota</taxon>
        <taxon>Metazoa</taxon>
        <taxon>Ecdysozoa</taxon>
        <taxon>Arthropoda</taxon>
        <taxon>Hexapoda</taxon>
        <taxon>Insecta</taxon>
        <taxon>Pterygota</taxon>
        <taxon>Neoptera</taxon>
        <taxon>Endopterygota</taxon>
        <taxon>Hymenoptera</taxon>
        <taxon>Apocrita</taxon>
        <taxon>Ichneumonoidea</taxon>
        <taxon>Braconidae</taxon>
        <taxon>Aphidiinae</taxon>
        <taxon>Aphidius</taxon>
    </lineage>
</organism>
<reference evidence="2 3" key="1">
    <citation type="submission" date="2020-08" db="EMBL/GenBank/DDBJ databases">
        <title>Aphidius gifuensis genome sequencing and assembly.</title>
        <authorList>
            <person name="Du Z."/>
        </authorList>
    </citation>
    <scope>NUCLEOTIDE SEQUENCE [LARGE SCALE GENOMIC DNA]</scope>
    <source>
        <strain evidence="2">YNYX2018</strain>
        <tissue evidence="2">Adults</tissue>
    </source>
</reference>
<accession>A0A834XZP3</accession>
<dbReference type="AlphaFoldDB" id="A0A834XZP3"/>
<feature type="signal peptide" evidence="1">
    <location>
        <begin position="1"/>
        <end position="37"/>
    </location>
</feature>
<sequence>MPITNSYTGIIFRMQILRVTLLLVIVWAAILSIAVDAQDEVPEQQKELERTDRSISNEQEQLKRPKRGLLLAKAALLGGGAILAKKALIGKGLVLGAALYHKKGYGGGGYGHGYGSGYGHGYGHGYGGNYGHGYGNGYGNGYGYGNRGGYGGYRGGGFSGGYGAHIYKSISYQPSSGWSSYNSGWH</sequence>
<evidence type="ECO:0000256" key="1">
    <source>
        <dbReference type="SAM" id="SignalP"/>
    </source>
</evidence>
<comment type="caution">
    <text evidence="2">The sequence shown here is derived from an EMBL/GenBank/DDBJ whole genome shotgun (WGS) entry which is preliminary data.</text>
</comment>
<protein>
    <submittedName>
        <fullName evidence="2">Uncharacterized protein</fullName>
    </submittedName>
</protein>
<evidence type="ECO:0000313" key="3">
    <source>
        <dbReference type="Proteomes" id="UP000639338"/>
    </source>
</evidence>
<dbReference type="EMBL" id="JACMRX010000001">
    <property type="protein sequence ID" value="KAF7996630.1"/>
    <property type="molecule type" value="Genomic_DNA"/>
</dbReference>
<name>A0A834XZP3_APHGI</name>
<evidence type="ECO:0000313" key="2">
    <source>
        <dbReference type="EMBL" id="KAF7996630.1"/>
    </source>
</evidence>
<keyword evidence="1" id="KW-0732">Signal</keyword>
<dbReference type="Proteomes" id="UP000639338">
    <property type="component" value="Unassembled WGS sequence"/>
</dbReference>